<accession>U6H5X7</accession>
<gene>
    <name evidence="2" type="ORF">EPH_0075730</name>
</gene>
<reference evidence="2" key="1">
    <citation type="submission" date="2013-10" db="EMBL/GenBank/DDBJ databases">
        <title>Genomic analysis of the causative agents of coccidiosis in chickens.</title>
        <authorList>
            <person name="Reid A.J."/>
            <person name="Blake D."/>
            <person name="Billington K."/>
            <person name="Browne H."/>
            <person name="Dunn M."/>
            <person name="Hung S."/>
            <person name="Kawahara F."/>
            <person name="Miranda-Saavedra D."/>
            <person name="Mourier T."/>
            <person name="Nagra H."/>
            <person name="Otto T.D."/>
            <person name="Rawlings N."/>
            <person name="Sanchez A."/>
            <person name="Sanders M."/>
            <person name="Subramaniam C."/>
            <person name="Tay Y."/>
            <person name="Dear P."/>
            <person name="Doerig C."/>
            <person name="Gruber A."/>
            <person name="Parkinson J."/>
            <person name="Shirley M."/>
            <person name="Wan K.L."/>
            <person name="Berriman M."/>
            <person name="Tomley F."/>
            <person name="Pain A."/>
        </authorList>
    </citation>
    <scope>NUCLEOTIDE SEQUENCE [LARGE SCALE GENOMIC DNA]</scope>
    <source>
        <strain evidence="2">Houghton</strain>
    </source>
</reference>
<keyword evidence="3" id="KW-1185">Reference proteome</keyword>
<dbReference type="GO" id="GO:0003676">
    <property type="term" value="F:nucleic acid binding"/>
    <property type="evidence" value="ECO:0007669"/>
    <property type="project" value="InterPro"/>
</dbReference>
<dbReference type="Pfam" id="PF24626">
    <property type="entry name" value="SH3_Tf2-1"/>
    <property type="match status" value="1"/>
</dbReference>
<dbReference type="VEuPathDB" id="ToxoDB:EPH_0075730"/>
<protein>
    <submittedName>
        <fullName evidence="2">Pol polyprotein, related</fullName>
    </submittedName>
</protein>
<proteinExistence type="predicted"/>
<name>U6H5X7_9EIME</name>
<dbReference type="AlphaFoldDB" id="U6H5X7"/>
<dbReference type="InterPro" id="IPR056924">
    <property type="entry name" value="SH3_Tf2-1"/>
</dbReference>
<dbReference type="Gene3D" id="3.30.420.10">
    <property type="entry name" value="Ribonuclease H-like superfamily/Ribonuclease H"/>
    <property type="match status" value="1"/>
</dbReference>
<dbReference type="InterPro" id="IPR036397">
    <property type="entry name" value="RNaseH_sf"/>
</dbReference>
<dbReference type="InterPro" id="IPR001584">
    <property type="entry name" value="Integrase_cat-core"/>
</dbReference>
<sequence length="208" mass="23570">MSSAYHPQSDGQTERVNCTLEQMLRTYIQSDEREWERLLPALGLAYNTTSHSSTELSPLEVMIGQNPITAADLDVVGNLAPTPTSPMTKLFPQLCDRARGHILRAKWQQKLHADAHRRDVQYTPGDLVWISSRHLPPLNHCSKFEPRFRGPFSIFDRVGKVAYRVALPPTYTCHNVFHVSQLVTDRPRDPQMTSKEAAVGWLPLTDPD</sequence>
<evidence type="ECO:0000313" key="3">
    <source>
        <dbReference type="Proteomes" id="UP000018201"/>
    </source>
</evidence>
<dbReference type="PANTHER" id="PTHR37984:SF5">
    <property type="entry name" value="PROTEIN NYNRIN-LIKE"/>
    <property type="match status" value="1"/>
</dbReference>
<dbReference type="InterPro" id="IPR012337">
    <property type="entry name" value="RNaseH-like_sf"/>
</dbReference>
<dbReference type="GO" id="GO:0015074">
    <property type="term" value="P:DNA integration"/>
    <property type="evidence" value="ECO:0007669"/>
    <property type="project" value="InterPro"/>
</dbReference>
<dbReference type="PROSITE" id="PS50994">
    <property type="entry name" value="INTEGRASE"/>
    <property type="match status" value="1"/>
</dbReference>
<dbReference type="InterPro" id="IPR050951">
    <property type="entry name" value="Retrovirus_Pol_polyprotein"/>
</dbReference>
<dbReference type="Proteomes" id="UP000018201">
    <property type="component" value="Unassembled WGS sequence"/>
</dbReference>
<evidence type="ECO:0000259" key="1">
    <source>
        <dbReference type="PROSITE" id="PS50994"/>
    </source>
</evidence>
<reference evidence="2" key="2">
    <citation type="submission" date="2013-10" db="EMBL/GenBank/DDBJ databases">
        <authorList>
            <person name="Aslett M."/>
        </authorList>
    </citation>
    <scope>NUCLEOTIDE SEQUENCE [LARGE SCALE GENOMIC DNA]</scope>
    <source>
        <strain evidence="2">Houghton</strain>
    </source>
</reference>
<dbReference type="SUPFAM" id="SSF53098">
    <property type="entry name" value="Ribonuclease H-like"/>
    <property type="match status" value="1"/>
</dbReference>
<dbReference type="PANTHER" id="PTHR37984">
    <property type="entry name" value="PROTEIN CBG26694"/>
    <property type="match status" value="1"/>
</dbReference>
<feature type="domain" description="Integrase catalytic" evidence="1">
    <location>
        <begin position="1"/>
        <end position="66"/>
    </location>
</feature>
<dbReference type="OrthoDB" id="6771023at2759"/>
<organism evidence="2 3">
    <name type="scientific">Eimeria praecox</name>
    <dbReference type="NCBI Taxonomy" id="51316"/>
    <lineage>
        <taxon>Eukaryota</taxon>
        <taxon>Sar</taxon>
        <taxon>Alveolata</taxon>
        <taxon>Apicomplexa</taxon>
        <taxon>Conoidasida</taxon>
        <taxon>Coccidia</taxon>
        <taxon>Eucoccidiorida</taxon>
        <taxon>Eimeriorina</taxon>
        <taxon>Eimeriidae</taxon>
        <taxon>Eimeria</taxon>
    </lineage>
</organism>
<dbReference type="EMBL" id="HG697146">
    <property type="protein sequence ID" value="CDI87292.1"/>
    <property type="molecule type" value="Genomic_DNA"/>
</dbReference>
<evidence type="ECO:0000313" key="2">
    <source>
        <dbReference type="EMBL" id="CDI87292.1"/>
    </source>
</evidence>